<dbReference type="Gene3D" id="3.40.50.300">
    <property type="entry name" value="P-loop containing nucleotide triphosphate hydrolases"/>
    <property type="match status" value="1"/>
</dbReference>
<evidence type="ECO:0000256" key="1">
    <source>
        <dbReference type="ARBA" id="ARBA00022741"/>
    </source>
</evidence>
<dbReference type="InterPro" id="IPR015854">
    <property type="entry name" value="ABC_transpr_LolD-like"/>
</dbReference>
<dbReference type="GO" id="GO:0005524">
    <property type="term" value="F:ATP binding"/>
    <property type="evidence" value="ECO:0007669"/>
    <property type="project" value="UniProtKB-KW"/>
</dbReference>
<keyword evidence="2 4" id="KW-0067">ATP-binding</keyword>
<dbReference type="EMBL" id="DTEN01000270">
    <property type="protein sequence ID" value="HGI75384.1"/>
    <property type="molecule type" value="Genomic_DNA"/>
</dbReference>
<dbReference type="GO" id="GO:0016887">
    <property type="term" value="F:ATP hydrolysis activity"/>
    <property type="evidence" value="ECO:0007669"/>
    <property type="project" value="InterPro"/>
</dbReference>
<comment type="caution">
    <text evidence="4">The sequence shown here is derived from an EMBL/GenBank/DDBJ whole genome shotgun (WGS) entry which is preliminary data.</text>
</comment>
<dbReference type="InterPro" id="IPR027417">
    <property type="entry name" value="P-loop_NTPase"/>
</dbReference>
<dbReference type="PANTHER" id="PTHR24220">
    <property type="entry name" value="IMPORT ATP-BINDING PROTEIN"/>
    <property type="match status" value="1"/>
</dbReference>
<reference evidence="4" key="1">
    <citation type="journal article" date="2020" name="mSystems">
        <title>Genome- and Community-Level Interaction Insights into Carbon Utilization and Element Cycling Functions of Hydrothermarchaeota in Hydrothermal Sediment.</title>
        <authorList>
            <person name="Zhou Z."/>
            <person name="Liu Y."/>
            <person name="Xu W."/>
            <person name="Pan J."/>
            <person name="Luo Z.H."/>
            <person name="Li M."/>
        </authorList>
    </citation>
    <scope>NUCLEOTIDE SEQUENCE [LARGE SCALE GENOMIC DNA]</scope>
    <source>
        <strain evidence="4">SpSt-716</strain>
    </source>
</reference>
<organism evidence="4">
    <name type="scientific">Candidatus Caldatribacterium californiense</name>
    <dbReference type="NCBI Taxonomy" id="1454726"/>
    <lineage>
        <taxon>Bacteria</taxon>
        <taxon>Pseudomonadati</taxon>
        <taxon>Atribacterota</taxon>
        <taxon>Atribacteria</taxon>
        <taxon>Atribacterales</taxon>
        <taxon>Candidatus Caldatribacteriaceae</taxon>
        <taxon>Candidatus Caldatribacterium</taxon>
    </lineage>
</organism>
<evidence type="ECO:0000259" key="3">
    <source>
        <dbReference type="PROSITE" id="PS50893"/>
    </source>
</evidence>
<sequence>MAFLEFRGVSKVYPPGIRALEKVTFTVEKGEFVFLQGPTGAGKTTLFRLITQEERPTEGEIWFSGRRIDTLDPHFVPFLRQHLGVVFQDLEIIPDWTVYEHLVAPLAVLGVNGKEARKAAWDVLCLLGLEKKSTFRARWLSGGEKQKLCIGRALVHRPKLVLADEPTGNLDAASALEVLNLLWNLSRNDRVTVIVATHNEAFPERFPARTILLERGRIRGERC</sequence>
<gene>
    <name evidence="4" type="ORF">ENU96_06895</name>
</gene>
<dbReference type="PROSITE" id="PS00211">
    <property type="entry name" value="ABC_TRANSPORTER_1"/>
    <property type="match status" value="1"/>
</dbReference>
<accession>A0A7V3YMI4</accession>
<dbReference type="PROSITE" id="PS50893">
    <property type="entry name" value="ABC_TRANSPORTER_2"/>
    <property type="match status" value="1"/>
</dbReference>
<dbReference type="Pfam" id="PF00005">
    <property type="entry name" value="ABC_tran"/>
    <property type="match status" value="1"/>
</dbReference>
<dbReference type="SMART" id="SM00382">
    <property type="entry name" value="AAA"/>
    <property type="match status" value="1"/>
</dbReference>
<dbReference type="InterPro" id="IPR003593">
    <property type="entry name" value="AAA+_ATPase"/>
</dbReference>
<dbReference type="GO" id="GO:0005886">
    <property type="term" value="C:plasma membrane"/>
    <property type="evidence" value="ECO:0007669"/>
    <property type="project" value="TreeGrafter"/>
</dbReference>
<name>A0A7V3YMI4_9BACT</name>
<keyword evidence="1" id="KW-0547">Nucleotide-binding</keyword>
<dbReference type="GO" id="GO:0022857">
    <property type="term" value="F:transmembrane transporter activity"/>
    <property type="evidence" value="ECO:0007669"/>
    <property type="project" value="TreeGrafter"/>
</dbReference>
<dbReference type="InterPro" id="IPR017871">
    <property type="entry name" value="ABC_transporter-like_CS"/>
</dbReference>
<protein>
    <submittedName>
        <fullName evidence="4">ATP-binding cassette domain-containing protein</fullName>
    </submittedName>
</protein>
<feature type="domain" description="ABC transporter" evidence="3">
    <location>
        <begin position="4"/>
        <end position="223"/>
    </location>
</feature>
<evidence type="ECO:0000256" key="2">
    <source>
        <dbReference type="ARBA" id="ARBA00022840"/>
    </source>
</evidence>
<evidence type="ECO:0000313" key="4">
    <source>
        <dbReference type="EMBL" id="HGI75384.1"/>
    </source>
</evidence>
<proteinExistence type="predicted"/>
<dbReference type="InterPro" id="IPR003439">
    <property type="entry name" value="ABC_transporter-like_ATP-bd"/>
</dbReference>
<dbReference type="PANTHER" id="PTHR24220:SF470">
    <property type="entry name" value="CELL DIVISION ATP-BINDING PROTEIN FTSE"/>
    <property type="match status" value="1"/>
</dbReference>
<dbReference type="SUPFAM" id="SSF52540">
    <property type="entry name" value="P-loop containing nucleoside triphosphate hydrolases"/>
    <property type="match status" value="1"/>
</dbReference>
<dbReference type="AlphaFoldDB" id="A0A7V3YMI4"/>